<evidence type="ECO:0000256" key="3">
    <source>
        <dbReference type="SAM" id="MobiDB-lite"/>
    </source>
</evidence>
<keyword evidence="1" id="KW-0479">Metal-binding</keyword>
<evidence type="ECO:0000256" key="2">
    <source>
        <dbReference type="ARBA" id="ARBA00023242"/>
    </source>
</evidence>
<sequence>MASLPAEPQAPNSRPYRSKRARPCDLCRSRKVCCRIQTVPPCMLCEKVGVECTFIERPSKRQKLWDSRTPGNLNTATPGAAAYANADFSRGQASQTESNVMEAQELSAGISHDVPTQALDMSNHGPGDAVDSSLFPVLDEHGLDINQLDSDYSPNGGDAQGDFSNLLSEADRAYFWDSLGGNFLNLMPNGVHDTMEPGEDGEAENTTFTEAGQQSKSYPAYFPRVIERNVTPVVNSLDDRSGTNAQYFGLSGESDPYLLRHYRYDAQGEFRFFKLTFRKAADDIETDSERVPQQPHPTEAGLAGAIPNDEQQEQQLPNYTPNQIPVHFKISADELAADIKEETVVRPGVSSETVRKELYELVKVEDGVRLIGLFLKYVFPSFPAISRSQLGITPAKPIPSVSSLEKVPTHLLAAVYASSLIFCPYDDRLCVSNVYTRPSAAKIWRIAYEEILREIHTPHLSVVQAALLYLHKPPTGAASAASDTPFHWSFMGIIMGLSSSLALHLDCHDWMIPAWEKRLRRRLWWMIYVEEKWRSLLGGFPTLINSDQWDVSELTEHDFLIDEGIGTGVPDTNQGSGNEDLELGVRFRHLAKLSLIVEDVHRSFYTLRAARLLSRDFHLSITTAQPLRHRLKAWYSMLPASLQIRNRSIPEDLSCATMDSNSALHLAYLSLEILLYRALLRPLGRRRAQVPPVSKTNPTDRAPGQNALNNNNASPPAFHHEADAPIEGVPFGEMHEAAEAVILAAENCAKIVTSFAASLDSRDFAGFWYSWSRVGFATMSNFAMLLLVQAPTAQHAQDSKAILDTWRRTLRIQSKSFEQMNLGLLRLDAVHWSGAEQLFVVDRHVLDVL</sequence>
<organism evidence="5 6">
    <name type="scientific">Amorphotheca resinae ATCC 22711</name>
    <dbReference type="NCBI Taxonomy" id="857342"/>
    <lineage>
        <taxon>Eukaryota</taxon>
        <taxon>Fungi</taxon>
        <taxon>Dikarya</taxon>
        <taxon>Ascomycota</taxon>
        <taxon>Pezizomycotina</taxon>
        <taxon>Leotiomycetes</taxon>
        <taxon>Helotiales</taxon>
        <taxon>Amorphothecaceae</taxon>
        <taxon>Amorphotheca</taxon>
    </lineage>
</organism>
<evidence type="ECO:0000313" key="6">
    <source>
        <dbReference type="Proteomes" id="UP000241818"/>
    </source>
</evidence>
<feature type="compositionally biased region" description="Low complexity" evidence="3">
    <location>
        <begin position="702"/>
        <end position="715"/>
    </location>
</feature>
<dbReference type="CDD" id="cd12148">
    <property type="entry name" value="fungal_TF_MHR"/>
    <property type="match status" value="1"/>
</dbReference>
<dbReference type="InterPro" id="IPR007219">
    <property type="entry name" value="XnlR_reg_dom"/>
</dbReference>
<dbReference type="Proteomes" id="UP000241818">
    <property type="component" value="Unassembled WGS sequence"/>
</dbReference>
<dbReference type="SUPFAM" id="SSF57701">
    <property type="entry name" value="Zn2/Cys6 DNA-binding domain"/>
    <property type="match status" value="1"/>
</dbReference>
<keyword evidence="2" id="KW-0539">Nucleus</keyword>
<dbReference type="OrthoDB" id="408631at2759"/>
<dbReference type="GO" id="GO:0001080">
    <property type="term" value="P:nitrogen catabolite activation of transcription from RNA polymerase II promoter"/>
    <property type="evidence" value="ECO:0007669"/>
    <property type="project" value="TreeGrafter"/>
</dbReference>
<dbReference type="SMART" id="SM00066">
    <property type="entry name" value="GAL4"/>
    <property type="match status" value="1"/>
</dbReference>
<dbReference type="GO" id="GO:0005634">
    <property type="term" value="C:nucleus"/>
    <property type="evidence" value="ECO:0007669"/>
    <property type="project" value="TreeGrafter"/>
</dbReference>
<dbReference type="PANTHER" id="PTHR31668:SF4">
    <property type="entry name" value="TRANSCRIPTIONAL ACTIVATOR PROTEIN DAL81"/>
    <property type="match status" value="1"/>
</dbReference>
<evidence type="ECO:0000313" key="5">
    <source>
        <dbReference type="EMBL" id="PSS23088.1"/>
    </source>
</evidence>
<protein>
    <recommendedName>
        <fullName evidence="4">Zn(2)-C6 fungal-type domain-containing protein</fullName>
    </recommendedName>
</protein>
<dbReference type="STRING" id="857342.A0A2T3B880"/>
<feature type="domain" description="Zn(2)-C6 fungal-type" evidence="4">
    <location>
        <begin position="23"/>
        <end position="54"/>
    </location>
</feature>
<feature type="region of interest" description="Disordered" evidence="3">
    <location>
        <begin position="689"/>
        <end position="715"/>
    </location>
</feature>
<reference evidence="5 6" key="1">
    <citation type="journal article" date="2018" name="New Phytol.">
        <title>Comparative genomics and transcriptomics depict ericoid mycorrhizal fungi as versatile saprotrophs and plant mutualists.</title>
        <authorList>
            <person name="Martino E."/>
            <person name="Morin E."/>
            <person name="Grelet G.A."/>
            <person name="Kuo A."/>
            <person name="Kohler A."/>
            <person name="Daghino S."/>
            <person name="Barry K.W."/>
            <person name="Cichocki N."/>
            <person name="Clum A."/>
            <person name="Dockter R.B."/>
            <person name="Hainaut M."/>
            <person name="Kuo R.C."/>
            <person name="LaButti K."/>
            <person name="Lindahl B.D."/>
            <person name="Lindquist E.A."/>
            <person name="Lipzen A."/>
            <person name="Khouja H.R."/>
            <person name="Magnuson J."/>
            <person name="Murat C."/>
            <person name="Ohm R.A."/>
            <person name="Singer S.W."/>
            <person name="Spatafora J.W."/>
            <person name="Wang M."/>
            <person name="Veneault-Fourrey C."/>
            <person name="Henrissat B."/>
            <person name="Grigoriev I.V."/>
            <person name="Martin F.M."/>
            <person name="Perotto S."/>
        </authorList>
    </citation>
    <scope>NUCLEOTIDE SEQUENCE [LARGE SCALE GENOMIC DNA]</scope>
    <source>
        <strain evidence="5 6">ATCC 22711</strain>
    </source>
</reference>
<evidence type="ECO:0000256" key="1">
    <source>
        <dbReference type="ARBA" id="ARBA00022723"/>
    </source>
</evidence>
<dbReference type="InParanoid" id="A0A2T3B880"/>
<evidence type="ECO:0000259" key="4">
    <source>
        <dbReference type="PROSITE" id="PS50048"/>
    </source>
</evidence>
<dbReference type="Pfam" id="PF00172">
    <property type="entry name" value="Zn_clus"/>
    <property type="match status" value="1"/>
</dbReference>
<dbReference type="GeneID" id="36571663"/>
<dbReference type="GO" id="GO:0008270">
    <property type="term" value="F:zinc ion binding"/>
    <property type="evidence" value="ECO:0007669"/>
    <property type="project" value="InterPro"/>
</dbReference>
<dbReference type="RefSeq" id="XP_024723134.1">
    <property type="nucleotide sequence ID" value="XM_024863582.1"/>
</dbReference>
<dbReference type="Gene3D" id="4.10.240.10">
    <property type="entry name" value="Zn(2)-C6 fungal-type DNA-binding domain"/>
    <property type="match status" value="1"/>
</dbReference>
<proteinExistence type="predicted"/>
<dbReference type="PANTHER" id="PTHR31668">
    <property type="entry name" value="GLUCOSE TRANSPORT TRANSCRIPTION REGULATOR RGT1-RELATED-RELATED"/>
    <property type="match status" value="1"/>
</dbReference>
<dbReference type="InterPro" id="IPR050797">
    <property type="entry name" value="Carb_Metab_Trans_Reg"/>
</dbReference>
<dbReference type="InterPro" id="IPR036864">
    <property type="entry name" value="Zn2-C6_fun-type_DNA-bd_sf"/>
</dbReference>
<dbReference type="GO" id="GO:0006351">
    <property type="term" value="P:DNA-templated transcription"/>
    <property type="evidence" value="ECO:0007669"/>
    <property type="project" value="InterPro"/>
</dbReference>
<dbReference type="PROSITE" id="PS50048">
    <property type="entry name" value="ZN2_CY6_FUNGAL_2"/>
    <property type="match status" value="1"/>
</dbReference>
<dbReference type="AlphaFoldDB" id="A0A2T3B880"/>
<dbReference type="EMBL" id="KZ679008">
    <property type="protein sequence ID" value="PSS23088.1"/>
    <property type="molecule type" value="Genomic_DNA"/>
</dbReference>
<gene>
    <name evidence="5" type="ORF">M430DRAFT_17015</name>
</gene>
<dbReference type="GO" id="GO:0003677">
    <property type="term" value="F:DNA binding"/>
    <property type="evidence" value="ECO:0007669"/>
    <property type="project" value="InterPro"/>
</dbReference>
<dbReference type="InterPro" id="IPR001138">
    <property type="entry name" value="Zn2Cys6_DnaBD"/>
</dbReference>
<accession>A0A2T3B880</accession>
<keyword evidence="6" id="KW-1185">Reference proteome</keyword>
<feature type="region of interest" description="Disordered" evidence="3">
    <location>
        <begin position="1"/>
        <end position="20"/>
    </location>
</feature>
<dbReference type="GO" id="GO:0000981">
    <property type="term" value="F:DNA-binding transcription factor activity, RNA polymerase II-specific"/>
    <property type="evidence" value="ECO:0007669"/>
    <property type="project" value="InterPro"/>
</dbReference>
<name>A0A2T3B880_AMORE</name>
<dbReference type="CDD" id="cd00067">
    <property type="entry name" value="GAL4"/>
    <property type="match status" value="1"/>
</dbReference>
<dbReference type="Pfam" id="PF04082">
    <property type="entry name" value="Fungal_trans"/>
    <property type="match status" value="1"/>
</dbReference>
<dbReference type="PROSITE" id="PS00463">
    <property type="entry name" value="ZN2_CY6_FUNGAL_1"/>
    <property type="match status" value="1"/>
</dbReference>